<dbReference type="PANTHER" id="PTHR37529:SF1">
    <property type="entry name" value="TRANSPOSASE INSG FOR INSERTION SEQUENCE ELEMENT IS4-RELATED"/>
    <property type="match status" value="1"/>
</dbReference>
<dbReference type="GO" id="GO:0004803">
    <property type="term" value="F:transposase activity"/>
    <property type="evidence" value="ECO:0007669"/>
    <property type="project" value="InterPro"/>
</dbReference>
<protein>
    <submittedName>
        <fullName evidence="3">Insertion element 4 transposase N-terminal</fullName>
    </submittedName>
</protein>
<dbReference type="InterPro" id="IPR047952">
    <property type="entry name" value="Transpos_IS4"/>
</dbReference>
<name>A0A377HIV8_GRIHO</name>
<dbReference type="InterPro" id="IPR012337">
    <property type="entry name" value="RNaseH-like_sf"/>
</dbReference>
<dbReference type="SUPFAM" id="SSF53098">
    <property type="entry name" value="Ribonuclease H-like"/>
    <property type="match status" value="1"/>
</dbReference>
<feature type="domain" description="Transposase IS4-like" evidence="1">
    <location>
        <begin position="143"/>
        <end position="370"/>
    </location>
</feature>
<dbReference type="Pfam" id="PF01609">
    <property type="entry name" value="DDE_Tnp_1"/>
    <property type="match status" value="1"/>
</dbReference>
<dbReference type="NCBIfam" id="NF033592">
    <property type="entry name" value="transpos_IS4_1"/>
    <property type="match status" value="1"/>
</dbReference>
<dbReference type="GO" id="GO:0006313">
    <property type="term" value="P:DNA transposition"/>
    <property type="evidence" value="ECO:0007669"/>
    <property type="project" value="InterPro"/>
</dbReference>
<accession>A0A377HIV8</accession>
<dbReference type="PANTHER" id="PTHR37529">
    <property type="entry name" value="TRANSPOSASE INSG FOR INSERTION SEQUENCE ELEMENT IS4-RELATED"/>
    <property type="match status" value="1"/>
</dbReference>
<feature type="domain" description="Transposase IS4 N-terminal" evidence="2">
    <location>
        <begin position="34"/>
        <end position="126"/>
    </location>
</feature>
<organism evidence="3 5">
    <name type="scientific">Grimontia hollisae</name>
    <name type="common">Vibrio hollisae</name>
    <dbReference type="NCBI Taxonomy" id="673"/>
    <lineage>
        <taxon>Bacteria</taxon>
        <taxon>Pseudomonadati</taxon>
        <taxon>Pseudomonadota</taxon>
        <taxon>Gammaproteobacteria</taxon>
        <taxon>Vibrionales</taxon>
        <taxon>Vibrionaceae</taxon>
        <taxon>Grimontia</taxon>
    </lineage>
</organism>
<dbReference type="AlphaFoldDB" id="A0A377HIV8"/>
<sequence length="459" mass="52136">MSQNLKSFIDFRFFMPITSYLSDFLEESPVDVSQLTTFAEHVPSEWVAAAASLSTQATIRRRRLPSDMVLWLIVGMAFFRNEPIAEVARRMNICAEGLADEALLAKSALTQARQRLGSEAPKWLFKKCSEGWGKERYPEDDWHGLQVFAVDGALFRTADTPELREHFGSGNTSGKRQTPYPVLRLVTMMNVRSHIIIDADISPYRRGEIPLAQPFISSLPDNSVTLLDKGFYGADLLLSLSASGVNRHWLIPARKGLVYTILDEEETNDNLIEMKVSPQARKKNPSLPEKWQVRAVTYEVDGKEKTVFTSLPREKYSAEQVATLYHERWEIELGYRDIKSSMQHNAMTLRSKTVELVYQELWGLLLGYNLVRREASQAAVAHGRAPNEISFKYACQYIASQLRIMSKALSPGNTPKRLKALRGDLSVLFIEKRPRPSRPRAVKMSKTRYPINRKAAPLK</sequence>
<evidence type="ECO:0000313" key="5">
    <source>
        <dbReference type="Proteomes" id="UP000254512"/>
    </source>
</evidence>
<evidence type="ECO:0000313" key="4">
    <source>
        <dbReference type="EMBL" id="STO56479.1"/>
    </source>
</evidence>
<gene>
    <name evidence="3" type="ORF">NCTC11645_00485</name>
    <name evidence="4" type="ORF">NCTC11645_00824</name>
</gene>
<evidence type="ECO:0000259" key="2">
    <source>
        <dbReference type="Pfam" id="PF13006"/>
    </source>
</evidence>
<dbReference type="Proteomes" id="UP000254512">
    <property type="component" value="Unassembled WGS sequence"/>
</dbReference>
<evidence type="ECO:0000313" key="3">
    <source>
        <dbReference type="EMBL" id="STO56170.1"/>
    </source>
</evidence>
<dbReference type="GO" id="GO:0003677">
    <property type="term" value="F:DNA binding"/>
    <property type="evidence" value="ECO:0007669"/>
    <property type="project" value="InterPro"/>
</dbReference>
<evidence type="ECO:0000259" key="1">
    <source>
        <dbReference type="Pfam" id="PF01609"/>
    </source>
</evidence>
<dbReference type="InterPro" id="IPR024473">
    <property type="entry name" value="Transposases_IS4_N"/>
</dbReference>
<proteinExistence type="predicted"/>
<dbReference type="EMBL" id="UGHD01000002">
    <property type="protein sequence ID" value="STO56170.1"/>
    <property type="molecule type" value="Genomic_DNA"/>
</dbReference>
<reference evidence="3 5" key="1">
    <citation type="submission" date="2018-06" db="EMBL/GenBank/DDBJ databases">
        <authorList>
            <consortium name="Pathogen Informatics"/>
            <person name="Doyle S."/>
        </authorList>
    </citation>
    <scope>NUCLEOTIDE SEQUENCE [LARGE SCALE GENOMIC DNA]</scope>
    <source>
        <strain evidence="3 5">NCTC11645</strain>
    </source>
</reference>
<dbReference type="EMBL" id="UGHD01000002">
    <property type="protein sequence ID" value="STO56479.1"/>
    <property type="molecule type" value="Genomic_DNA"/>
</dbReference>
<dbReference type="Pfam" id="PF13006">
    <property type="entry name" value="Nterm_IS4"/>
    <property type="match status" value="1"/>
</dbReference>
<dbReference type="InterPro" id="IPR002559">
    <property type="entry name" value="Transposase_11"/>
</dbReference>